<dbReference type="PRINTS" id="PR00164">
    <property type="entry name" value="ABC2TRNSPORT"/>
</dbReference>
<comment type="caution">
    <text evidence="7">The sequence shown here is derived from an EMBL/GenBank/DDBJ whole genome shotgun (WGS) entry which is preliminary data.</text>
</comment>
<evidence type="ECO:0000256" key="3">
    <source>
        <dbReference type="ARBA" id="ARBA00022989"/>
    </source>
</evidence>
<dbReference type="InterPro" id="IPR051784">
    <property type="entry name" value="Nod_factor_ABC_transporter"/>
</dbReference>
<comment type="subcellular location">
    <subcellularLocation>
        <location evidence="1">Membrane</location>
        <topology evidence="1">Multi-pass membrane protein</topology>
    </subcellularLocation>
</comment>
<dbReference type="Pfam" id="PF01061">
    <property type="entry name" value="ABC2_membrane"/>
    <property type="match status" value="1"/>
</dbReference>
<feature type="transmembrane region" description="Helical" evidence="5">
    <location>
        <begin position="101"/>
        <end position="127"/>
    </location>
</feature>
<dbReference type="GO" id="GO:0140359">
    <property type="term" value="F:ABC-type transporter activity"/>
    <property type="evidence" value="ECO:0007669"/>
    <property type="project" value="InterPro"/>
</dbReference>
<dbReference type="InterPro" id="IPR000412">
    <property type="entry name" value="ABC_2_transport"/>
</dbReference>
<protein>
    <recommendedName>
        <fullName evidence="6">ABC transmembrane type-2 domain-containing protein</fullName>
    </recommendedName>
</protein>
<dbReference type="PROSITE" id="PS51012">
    <property type="entry name" value="ABC_TM2"/>
    <property type="match status" value="1"/>
</dbReference>
<name>A0A7C3ITL4_9CREN</name>
<evidence type="ECO:0000256" key="5">
    <source>
        <dbReference type="SAM" id="Phobius"/>
    </source>
</evidence>
<dbReference type="InterPro" id="IPR013525">
    <property type="entry name" value="ABC2_TM"/>
</dbReference>
<dbReference type="PANTHER" id="PTHR43229">
    <property type="entry name" value="NODULATION PROTEIN J"/>
    <property type="match status" value="1"/>
</dbReference>
<evidence type="ECO:0000256" key="2">
    <source>
        <dbReference type="ARBA" id="ARBA00022692"/>
    </source>
</evidence>
<evidence type="ECO:0000256" key="4">
    <source>
        <dbReference type="ARBA" id="ARBA00023136"/>
    </source>
</evidence>
<feature type="transmembrane region" description="Helical" evidence="5">
    <location>
        <begin position="166"/>
        <end position="185"/>
    </location>
</feature>
<dbReference type="PIRSF" id="PIRSF006648">
    <property type="entry name" value="DrrB"/>
    <property type="match status" value="1"/>
</dbReference>
<feature type="domain" description="ABC transmembrane type-2" evidence="6">
    <location>
        <begin position="23"/>
        <end position="247"/>
    </location>
</feature>
<organism evidence="7">
    <name type="scientific">Candidatus Methanomethylicus mesodigestus</name>
    <dbReference type="NCBI Taxonomy" id="1867258"/>
    <lineage>
        <taxon>Archaea</taxon>
        <taxon>Thermoproteota</taxon>
        <taxon>Methanosuratincolia</taxon>
        <taxon>Candidatus Methanomethylicales</taxon>
        <taxon>Candidatus Methanomethylicaceae</taxon>
        <taxon>Candidatus Methanomethylicus</taxon>
    </lineage>
</organism>
<dbReference type="AlphaFoldDB" id="A0A7C3ITL4"/>
<feature type="transmembrane region" description="Helical" evidence="5">
    <location>
        <begin position="25"/>
        <end position="50"/>
    </location>
</feature>
<feature type="transmembrane region" description="Helical" evidence="5">
    <location>
        <begin position="220"/>
        <end position="244"/>
    </location>
</feature>
<proteinExistence type="predicted"/>
<evidence type="ECO:0000256" key="1">
    <source>
        <dbReference type="ARBA" id="ARBA00004141"/>
    </source>
</evidence>
<keyword evidence="2 5" id="KW-0812">Transmembrane</keyword>
<dbReference type="InterPro" id="IPR047817">
    <property type="entry name" value="ABC2_TM_bact-type"/>
</dbReference>
<gene>
    <name evidence="7" type="ORF">ENS19_07460</name>
</gene>
<accession>A0A7C3ITL4</accession>
<dbReference type="EMBL" id="DSTX01000013">
    <property type="protein sequence ID" value="HFK21092.1"/>
    <property type="molecule type" value="Genomic_DNA"/>
</dbReference>
<keyword evidence="3 5" id="KW-1133">Transmembrane helix</keyword>
<dbReference type="PANTHER" id="PTHR43229:SF2">
    <property type="entry name" value="NODULATION PROTEIN J"/>
    <property type="match status" value="1"/>
</dbReference>
<keyword evidence="4 5" id="KW-0472">Membrane</keyword>
<reference evidence="7" key="1">
    <citation type="journal article" date="2020" name="mSystems">
        <title>Genome- and Community-Level Interaction Insights into Carbon Utilization and Element Cycling Functions of Hydrothermarchaeota in Hydrothermal Sediment.</title>
        <authorList>
            <person name="Zhou Z."/>
            <person name="Liu Y."/>
            <person name="Xu W."/>
            <person name="Pan J."/>
            <person name="Luo Z.H."/>
            <person name="Li M."/>
        </authorList>
    </citation>
    <scope>NUCLEOTIDE SEQUENCE [LARGE SCALE GENOMIC DNA]</scope>
    <source>
        <strain evidence="7">SpSt-468</strain>
    </source>
</reference>
<feature type="transmembrane region" description="Helical" evidence="5">
    <location>
        <begin position="56"/>
        <end position="80"/>
    </location>
</feature>
<evidence type="ECO:0000313" key="7">
    <source>
        <dbReference type="EMBL" id="HFK21092.1"/>
    </source>
</evidence>
<evidence type="ECO:0000259" key="6">
    <source>
        <dbReference type="PROSITE" id="PS51012"/>
    </source>
</evidence>
<sequence length="249" mass="27275">MSELVGLYALWYREFKVFLREKSRILASIVNPLIWLVAYGGGLGAAISFGEVGYQAFIFPGVIMLTTLFTSIFFGLYIVLDKRLDFFKEVLIAPLSRMTIFVGKMLGGCTDAMLQALILICLGPFFGINYTPYSLGVLVIFILFIAAGTTSLGLTIGSQLNSFEGFGLIQSFVILPLFFLSGALYPLNNLPDWLFIITRINPLTYIVDGMRGALLGNPAFPLYVDLGVAVVFVLVLIAAGSIAFKKMKS</sequence>
<dbReference type="GO" id="GO:0043190">
    <property type="term" value="C:ATP-binding cassette (ABC) transporter complex"/>
    <property type="evidence" value="ECO:0007669"/>
    <property type="project" value="InterPro"/>
</dbReference>
<feature type="transmembrane region" description="Helical" evidence="5">
    <location>
        <begin position="133"/>
        <end position="154"/>
    </location>
</feature>